<reference evidence="2" key="2">
    <citation type="submission" date="2020-11" db="EMBL/GenBank/DDBJ databases">
        <authorList>
            <person name="McCartney M.A."/>
            <person name="Auch B."/>
            <person name="Kono T."/>
            <person name="Mallez S."/>
            <person name="Becker A."/>
            <person name="Gohl D.M."/>
            <person name="Silverstein K.A.T."/>
            <person name="Koren S."/>
            <person name="Bechman K.B."/>
            <person name="Herman A."/>
            <person name="Abrahante J.E."/>
            <person name="Garbe J."/>
        </authorList>
    </citation>
    <scope>NUCLEOTIDE SEQUENCE</scope>
    <source>
        <strain evidence="2">Duluth1</strain>
        <tissue evidence="2">Whole animal</tissue>
    </source>
</reference>
<dbReference type="EMBL" id="JAIWYP010000015">
    <property type="protein sequence ID" value="KAH3699022.1"/>
    <property type="molecule type" value="Genomic_DNA"/>
</dbReference>
<organism evidence="2 3">
    <name type="scientific">Dreissena polymorpha</name>
    <name type="common">Zebra mussel</name>
    <name type="synonym">Mytilus polymorpha</name>
    <dbReference type="NCBI Taxonomy" id="45954"/>
    <lineage>
        <taxon>Eukaryota</taxon>
        <taxon>Metazoa</taxon>
        <taxon>Spiralia</taxon>
        <taxon>Lophotrochozoa</taxon>
        <taxon>Mollusca</taxon>
        <taxon>Bivalvia</taxon>
        <taxon>Autobranchia</taxon>
        <taxon>Heteroconchia</taxon>
        <taxon>Euheterodonta</taxon>
        <taxon>Imparidentia</taxon>
        <taxon>Neoheterodontei</taxon>
        <taxon>Myida</taxon>
        <taxon>Dreissenoidea</taxon>
        <taxon>Dreissenidae</taxon>
        <taxon>Dreissena</taxon>
    </lineage>
</organism>
<name>A0A9D3YE35_DREPO</name>
<dbReference type="Proteomes" id="UP000828390">
    <property type="component" value="Unassembled WGS sequence"/>
</dbReference>
<evidence type="ECO:0000313" key="2">
    <source>
        <dbReference type="EMBL" id="KAH3699022.1"/>
    </source>
</evidence>
<sequence length="150" mass="17977">MPTGRPNIVKPNYENIEFDKVLKQIRELQVLFKNQLAVEIWDSFVFRIKQNEEQRNPIWILDTLPRQTANQNKCSCCNSEQRLPEEIERLLEKDARDPKFKLVKKRKQPLEERSTKSQQSILNKDKRKGGKKRLTELTSRQPVVYFFYKL</sequence>
<evidence type="ECO:0000256" key="1">
    <source>
        <dbReference type="SAM" id="MobiDB-lite"/>
    </source>
</evidence>
<keyword evidence="3" id="KW-1185">Reference proteome</keyword>
<reference evidence="2" key="1">
    <citation type="journal article" date="2019" name="bioRxiv">
        <title>The Genome of the Zebra Mussel, Dreissena polymorpha: A Resource for Invasive Species Research.</title>
        <authorList>
            <person name="McCartney M.A."/>
            <person name="Auch B."/>
            <person name="Kono T."/>
            <person name="Mallez S."/>
            <person name="Zhang Y."/>
            <person name="Obille A."/>
            <person name="Becker A."/>
            <person name="Abrahante J.E."/>
            <person name="Garbe J."/>
            <person name="Badalamenti J.P."/>
            <person name="Herman A."/>
            <person name="Mangelson H."/>
            <person name="Liachko I."/>
            <person name="Sullivan S."/>
            <person name="Sone E.D."/>
            <person name="Koren S."/>
            <person name="Silverstein K.A.T."/>
            <person name="Beckman K.B."/>
            <person name="Gohl D.M."/>
        </authorList>
    </citation>
    <scope>NUCLEOTIDE SEQUENCE</scope>
    <source>
        <strain evidence="2">Duluth1</strain>
        <tissue evidence="2">Whole animal</tissue>
    </source>
</reference>
<proteinExistence type="predicted"/>
<evidence type="ECO:0000313" key="3">
    <source>
        <dbReference type="Proteomes" id="UP000828390"/>
    </source>
</evidence>
<accession>A0A9D3YE35</accession>
<protein>
    <submittedName>
        <fullName evidence="2">Uncharacterized protein</fullName>
    </submittedName>
</protein>
<gene>
    <name evidence="2" type="ORF">DPMN_073968</name>
</gene>
<dbReference type="AlphaFoldDB" id="A0A9D3YE35"/>
<comment type="caution">
    <text evidence="2">The sequence shown here is derived from an EMBL/GenBank/DDBJ whole genome shotgun (WGS) entry which is preliminary data.</text>
</comment>
<feature type="region of interest" description="Disordered" evidence="1">
    <location>
        <begin position="102"/>
        <end position="134"/>
    </location>
</feature>